<keyword evidence="2" id="KW-0479">Metal-binding</keyword>
<evidence type="ECO:0008006" key="8">
    <source>
        <dbReference type="Google" id="ProtNLM"/>
    </source>
</evidence>
<comment type="caution">
    <text evidence="6">The sequence shown here is derived from an EMBL/GenBank/DDBJ whole genome shotgun (WGS) entry which is preliminary data.</text>
</comment>
<dbReference type="GO" id="GO:0051536">
    <property type="term" value="F:iron-sulfur cluster binding"/>
    <property type="evidence" value="ECO:0007669"/>
    <property type="project" value="UniProtKB-KW"/>
</dbReference>
<evidence type="ECO:0000256" key="4">
    <source>
        <dbReference type="ARBA" id="ARBA00023004"/>
    </source>
</evidence>
<keyword evidence="4" id="KW-0408">Iron</keyword>
<evidence type="ECO:0000313" key="6">
    <source>
        <dbReference type="EMBL" id="HCC41900.1"/>
    </source>
</evidence>
<proteinExistence type="predicted"/>
<dbReference type="Gene3D" id="3.30.70.20">
    <property type="match status" value="1"/>
</dbReference>
<name>A0A3D0ZNN9_UNCKA</name>
<gene>
    <name evidence="6" type="ORF">DEP93_00300</name>
</gene>
<dbReference type="EMBL" id="DOZN01000004">
    <property type="protein sequence ID" value="HCC41900.1"/>
    <property type="molecule type" value="Genomic_DNA"/>
</dbReference>
<accession>A0A3D0ZNN9</accession>
<evidence type="ECO:0000256" key="3">
    <source>
        <dbReference type="ARBA" id="ARBA00022982"/>
    </source>
</evidence>
<evidence type="ECO:0000256" key="1">
    <source>
        <dbReference type="ARBA" id="ARBA00022448"/>
    </source>
</evidence>
<evidence type="ECO:0000256" key="2">
    <source>
        <dbReference type="ARBA" id="ARBA00022723"/>
    </source>
</evidence>
<keyword evidence="1" id="KW-0813">Transport</keyword>
<dbReference type="Pfam" id="PF13370">
    <property type="entry name" value="Fer4_13"/>
    <property type="match status" value="1"/>
</dbReference>
<dbReference type="Proteomes" id="UP000263336">
    <property type="component" value="Unassembled WGS sequence"/>
</dbReference>
<evidence type="ECO:0000256" key="5">
    <source>
        <dbReference type="ARBA" id="ARBA00023014"/>
    </source>
</evidence>
<dbReference type="SUPFAM" id="SSF54862">
    <property type="entry name" value="4Fe-4S ferredoxins"/>
    <property type="match status" value="1"/>
</dbReference>
<dbReference type="PANTHER" id="PTHR36923:SF3">
    <property type="entry name" value="FERREDOXIN"/>
    <property type="match status" value="1"/>
</dbReference>
<organism evidence="6 7">
    <name type="scientific">candidate division WWE3 bacterium</name>
    <dbReference type="NCBI Taxonomy" id="2053526"/>
    <lineage>
        <taxon>Bacteria</taxon>
        <taxon>Katanobacteria</taxon>
    </lineage>
</organism>
<dbReference type="AlphaFoldDB" id="A0A3D0ZNN9"/>
<reference evidence="6 7" key="1">
    <citation type="journal article" date="2018" name="Nat. Biotechnol.">
        <title>A standardized bacterial taxonomy based on genome phylogeny substantially revises the tree of life.</title>
        <authorList>
            <person name="Parks D.H."/>
            <person name="Chuvochina M."/>
            <person name="Waite D.W."/>
            <person name="Rinke C."/>
            <person name="Skarshewski A."/>
            <person name="Chaumeil P.A."/>
            <person name="Hugenholtz P."/>
        </authorList>
    </citation>
    <scope>NUCLEOTIDE SEQUENCE [LARGE SCALE GENOMIC DNA]</scope>
    <source>
        <strain evidence="6">UBA11701</strain>
    </source>
</reference>
<keyword evidence="3" id="KW-0249">Electron transport</keyword>
<sequence length="81" mass="8713">MEDKEIQIGKYKVKVLRESCIGAASCIAVSPSVFKLDGDNKAVFVDGANDEPDNIVMAAQSCPTKAIVVIDTETGKQVWPE</sequence>
<evidence type="ECO:0000313" key="7">
    <source>
        <dbReference type="Proteomes" id="UP000263336"/>
    </source>
</evidence>
<dbReference type="GO" id="GO:0046872">
    <property type="term" value="F:metal ion binding"/>
    <property type="evidence" value="ECO:0007669"/>
    <property type="project" value="UniProtKB-KW"/>
</dbReference>
<keyword evidence="5" id="KW-0411">Iron-sulfur</keyword>
<dbReference type="PANTHER" id="PTHR36923">
    <property type="entry name" value="FERREDOXIN"/>
    <property type="match status" value="1"/>
</dbReference>
<dbReference type="InterPro" id="IPR051269">
    <property type="entry name" value="Fe-S_cluster_ET"/>
</dbReference>
<protein>
    <recommendedName>
        <fullName evidence="8">Ferredoxin</fullName>
    </recommendedName>
</protein>